<reference evidence="3 4" key="1">
    <citation type="submission" date="2019-03" db="EMBL/GenBank/DDBJ databases">
        <title>Genomic Encyclopedia of Type Strains, Phase IV (KMG-IV): sequencing the most valuable type-strain genomes for metagenomic binning, comparative biology and taxonomic classification.</title>
        <authorList>
            <person name="Goeker M."/>
        </authorList>
    </citation>
    <scope>NUCLEOTIDE SEQUENCE [LARGE SCALE GENOMIC DNA]</scope>
    <source>
        <strain evidence="3 4">DSM 45707</strain>
    </source>
</reference>
<keyword evidence="2" id="KW-1133">Transmembrane helix</keyword>
<evidence type="ECO:0008006" key="5">
    <source>
        <dbReference type="Google" id="ProtNLM"/>
    </source>
</evidence>
<accession>A0A4V2UVQ0</accession>
<feature type="transmembrane region" description="Helical" evidence="2">
    <location>
        <begin position="132"/>
        <end position="157"/>
    </location>
</feature>
<evidence type="ECO:0000256" key="1">
    <source>
        <dbReference type="SAM" id="MobiDB-lite"/>
    </source>
</evidence>
<sequence>MPSFSEIFKQHGLKMYASVLLGNLVVFFTALAAYFVFILLAFIFIGLFFATTLGGFDPSNPDSLDSLFSTGLSTGFVIMGILGFMIFMVGVSLLTAFLQAGTISVTIQPILEGSLSIGTFFVQGFKKMWKMFLLNLTILFLPSIPIILLIVFTVFAFNMGSGLGLFIGIVLVLATLLLSILCYLLFFHAPIVLVAENAGVFDSVKASIQLCKSKFGRVFGSSFYYFGIYYLLYSIGSLILIFLISALISGVTTDNLDDFLFYSLNTFSTVSNLYNFLIGWWVSPFFLTIVSLLVTLRYYKYLRPTLGLAPIENTGSNQLYFGLKSHQNQTNDDRNDQQSSSSSTANSEIASSEKTSKPEDEASSSESDRHSSSSDHESKLSWGFKSDSSSSDNSTNDDSGKSS</sequence>
<feature type="region of interest" description="Disordered" evidence="1">
    <location>
        <begin position="326"/>
        <end position="403"/>
    </location>
</feature>
<name>A0A4V2UVQ0_9BACL</name>
<feature type="transmembrane region" description="Helical" evidence="2">
    <location>
        <begin position="70"/>
        <end position="98"/>
    </location>
</feature>
<proteinExistence type="predicted"/>
<dbReference type="RefSeq" id="WP_131923057.1">
    <property type="nucleotide sequence ID" value="NZ_SMAG01000001.1"/>
</dbReference>
<evidence type="ECO:0000256" key="2">
    <source>
        <dbReference type="SAM" id="Phobius"/>
    </source>
</evidence>
<feature type="transmembrane region" description="Helical" evidence="2">
    <location>
        <begin position="20"/>
        <end position="50"/>
    </location>
</feature>
<feature type="transmembrane region" description="Helical" evidence="2">
    <location>
        <begin position="163"/>
        <end position="186"/>
    </location>
</feature>
<keyword evidence="4" id="KW-1185">Reference proteome</keyword>
<keyword evidence="2" id="KW-0812">Transmembrane</keyword>
<evidence type="ECO:0000313" key="3">
    <source>
        <dbReference type="EMBL" id="TCS96657.1"/>
    </source>
</evidence>
<evidence type="ECO:0000313" key="4">
    <source>
        <dbReference type="Proteomes" id="UP000294937"/>
    </source>
</evidence>
<feature type="transmembrane region" description="Helical" evidence="2">
    <location>
        <begin position="223"/>
        <end position="253"/>
    </location>
</feature>
<feature type="compositionally biased region" description="Low complexity" evidence="1">
    <location>
        <begin position="380"/>
        <end position="397"/>
    </location>
</feature>
<organism evidence="3 4">
    <name type="scientific">Hazenella coriacea</name>
    <dbReference type="NCBI Taxonomy" id="1179467"/>
    <lineage>
        <taxon>Bacteria</taxon>
        <taxon>Bacillati</taxon>
        <taxon>Bacillota</taxon>
        <taxon>Bacilli</taxon>
        <taxon>Bacillales</taxon>
        <taxon>Thermoactinomycetaceae</taxon>
        <taxon>Hazenella</taxon>
    </lineage>
</organism>
<comment type="caution">
    <text evidence="3">The sequence shown here is derived from an EMBL/GenBank/DDBJ whole genome shotgun (WGS) entry which is preliminary data.</text>
</comment>
<feature type="transmembrane region" description="Helical" evidence="2">
    <location>
        <begin position="273"/>
        <end position="296"/>
    </location>
</feature>
<dbReference type="Proteomes" id="UP000294937">
    <property type="component" value="Unassembled WGS sequence"/>
</dbReference>
<protein>
    <recommendedName>
        <fullName evidence="5">Glycerophosphoryl diester phosphodiesterase family protein</fullName>
    </recommendedName>
</protein>
<dbReference type="OrthoDB" id="2989283at2"/>
<gene>
    <name evidence="3" type="ORF">EDD58_101293</name>
</gene>
<feature type="compositionally biased region" description="Low complexity" evidence="1">
    <location>
        <begin position="337"/>
        <end position="353"/>
    </location>
</feature>
<feature type="compositionally biased region" description="Basic and acidic residues" evidence="1">
    <location>
        <begin position="354"/>
        <end position="379"/>
    </location>
</feature>
<dbReference type="EMBL" id="SMAG01000001">
    <property type="protein sequence ID" value="TCS96657.1"/>
    <property type="molecule type" value="Genomic_DNA"/>
</dbReference>
<keyword evidence="2" id="KW-0472">Membrane</keyword>
<dbReference type="AlphaFoldDB" id="A0A4V2UVQ0"/>